<evidence type="ECO:0000256" key="1">
    <source>
        <dbReference type="ARBA" id="ARBA00006930"/>
    </source>
</evidence>
<dbReference type="InterPro" id="IPR038729">
    <property type="entry name" value="Rad50/SbcC_AAA"/>
</dbReference>
<dbReference type="PANTHER" id="PTHR32114:SF2">
    <property type="entry name" value="ABC TRANSPORTER ABCH.3"/>
    <property type="match status" value="1"/>
</dbReference>
<dbReference type="SUPFAM" id="SSF52540">
    <property type="entry name" value="P-loop containing nucleoside triphosphate hydrolases"/>
    <property type="match status" value="1"/>
</dbReference>
<comment type="similarity">
    <text evidence="1">Belongs to the SMC family. SbcC subfamily.</text>
</comment>
<feature type="coiled-coil region" evidence="4">
    <location>
        <begin position="532"/>
        <end position="559"/>
    </location>
</feature>
<comment type="caution">
    <text evidence="7">The sequence shown here is derived from an EMBL/GenBank/DDBJ whole genome shotgun (WGS) entry which is preliminary data.</text>
</comment>
<feature type="coiled-coil region" evidence="4">
    <location>
        <begin position="460"/>
        <end position="487"/>
    </location>
</feature>
<evidence type="ECO:0000256" key="3">
    <source>
        <dbReference type="ARBA" id="ARBA00013368"/>
    </source>
</evidence>
<organism evidence="7 8">
    <name type="scientific">Nonomuraea typhae</name>
    <dbReference type="NCBI Taxonomy" id="2603600"/>
    <lineage>
        <taxon>Bacteria</taxon>
        <taxon>Bacillati</taxon>
        <taxon>Actinomycetota</taxon>
        <taxon>Actinomycetes</taxon>
        <taxon>Streptosporangiales</taxon>
        <taxon>Streptosporangiaceae</taxon>
        <taxon>Nonomuraea</taxon>
    </lineage>
</organism>
<feature type="coiled-coil region" evidence="4">
    <location>
        <begin position="904"/>
        <end position="938"/>
    </location>
</feature>
<dbReference type="Pfam" id="PF13558">
    <property type="entry name" value="SbcC_Walker_B"/>
    <property type="match status" value="1"/>
</dbReference>
<keyword evidence="4" id="KW-0175">Coiled coil</keyword>
<accession>A0ABW7YJZ5</accession>
<dbReference type="Gene3D" id="3.40.50.300">
    <property type="entry name" value="P-loop containing nucleotide triphosphate hydrolases"/>
    <property type="match status" value="2"/>
</dbReference>
<feature type="domain" description="Rad50/SbcC-type AAA" evidence="6">
    <location>
        <begin position="6"/>
        <end position="211"/>
    </location>
</feature>
<feature type="region of interest" description="Disordered" evidence="5">
    <location>
        <begin position="596"/>
        <end position="626"/>
    </location>
</feature>
<dbReference type="InterPro" id="IPR027417">
    <property type="entry name" value="P-loop_NTPase"/>
</dbReference>
<feature type="region of interest" description="Disordered" evidence="5">
    <location>
        <begin position="644"/>
        <end position="730"/>
    </location>
</feature>
<comment type="subunit">
    <text evidence="2">Heterodimer of SbcC and SbcD.</text>
</comment>
<evidence type="ECO:0000256" key="2">
    <source>
        <dbReference type="ARBA" id="ARBA00011322"/>
    </source>
</evidence>
<evidence type="ECO:0000259" key="6">
    <source>
        <dbReference type="Pfam" id="PF13476"/>
    </source>
</evidence>
<evidence type="ECO:0000313" key="8">
    <source>
        <dbReference type="Proteomes" id="UP001612741"/>
    </source>
</evidence>
<evidence type="ECO:0000256" key="5">
    <source>
        <dbReference type="SAM" id="MobiDB-lite"/>
    </source>
</evidence>
<evidence type="ECO:0000313" key="7">
    <source>
        <dbReference type="EMBL" id="MFI6496223.1"/>
    </source>
</evidence>
<feature type="coiled-coil region" evidence="4">
    <location>
        <begin position="967"/>
        <end position="1014"/>
    </location>
</feature>
<dbReference type="EMBL" id="JBITGY010000001">
    <property type="protein sequence ID" value="MFI6496223.1"/>
    <property type="molecule type" value="Genomic_DNA"/>
</dbReference>
<keyword evidence="8" id="KW-1185">Reference proteome</keyword>
<feature type="region of interest" description="Disordered" evidence="5">
    <location>
        <begin position="800"/>
        <end position="878"/>
    </location>
</feature>
<name>A0ABW7YJZ5_9ACTN</name>
<evidence type="ECO:0000256" key="4">
    <source>
        <dbReference type="SAM" id="Coils"/>
    </source>
</evidence>
<proteinExistence type="inferred from homology"/>
<dbReference type="PANTHER" id="PTHR32114">
    <property type="entry name" value="ABC TRANSPORTER ABCH.3"/>
    <property type="match status" value="1"/>
</dbReference>
<dbReference type="RefSeq" id="WP_397078211.1">
    <property type="nucleotide sequence ID" value="NZ_JBITGY010000001.1"/>
</dbReference>
<protein>
    <recommendedName>
        <fullName evidence="3">Nuclease SbcCD subunit C</fullName>
    </recommendedName>
</protein>
<dbReference type="Proteomes" id="UP001612741">
    <property type="component" value="Unassembled WGS sequence"/>
</dbReference>
<feature type="coiled-coil region" evidence="4">
    <location>
        <begin position="371"/>
        <end position="408"/>
    </location>
</feature>
<reference evidence="7 8" key="1">
    <citation type="submission" date="2024-10" db="EMBL/GenBank/DDBJ databases">
        <title>The Natural Products Discovery Center: Release of the First 8490 Sequenced Strains for Exploring Actinobacteria Biosynthetic Diversity.</title>
        <authorList>
            <person name="Kalkreuter E."/>
            <person name="Kautsar S.A."/>
            <person name="Yang D."/>
            <person name="Bader C.D."/>
            <person name="Teijaro C.N."/>
            <person name="Fluegel L."/>
            <person name="Davis C.M."/>
            <person name="Simpson J.R."/>
            <person name="Lauterbach L."/>
            <person name="Steele A.D."/>
            <person name="Gui C."/>
            <person name="Meng S."/>
            <person name="Li G."/>
            <person name="Viehrig K."/>
            <person name="Ye F."/>
            <person name="Su P."/>
            <person name="Kiefer A.F."/>
            <person name="Nichols A."/>
            <person name="Cepeda A.J."/>
            <person name="Yan W."/>
            <person name="Fan B."/>
            <person name="Jiang Y."/>
            <person name="Adhikari A."/>
            <person name="Zheng C.-J."/>
            <person name="Schuster L."/>
            <person name="Cowan T.M."/>
            <person name="Smanski M.J."/>
            <person name="Chevrette M.G."/>
            <person name="De Carvalho L.P.S."/>
            <person name="Shen B."/>
        </authorList>
    </citation>
    <scope>NUCLEOTIDE SEQUENCE [LARGE SCALE GENOMIC DNA]</scope>
    <source>
        <strain evidence="7 8">NPDC050545</strain>
    </source>
</reference>
<gene>
    <name evidence="7" type="ORF">ACIBG2_02510</name>
</gene>
<feature type="compositionally biased region" description="Basic and acidic residues" evidence="5">
    <location>
        <begin position="607"/>
        <end position="626"/>
    </location>
</feature>
<dbReference type="Pfam" id="PF13476">
    <property type="entry name" value="AAA_23"/>
    <property type="match status" value="1"/>
</dbReference>
<sequence>MRPHLLTITAFGSFPGTETVSFDALTEAGLFLVHGPTGAGKTTVLDALCFALFGKVANAQRDSARSLRCDHAAPGTGPAVTLEVTVRGRLLRIERSPAWQRPKLRGSGFTEEKAKVIVQERVTDAWQGLTTRADEAGDLVGGLLGMNADQFCQVAMLPQGDFARFLRADGDDRRKLLERLFTVKVYTQAETWLAERRKLAWREQQELRQQVDFAIQRIEEAAGDDLSELPGQEPADRENDPLAWAGGLLESARAVVTGSAAQHAAAESALREARNSWEAATALAERQRRHAEAATLRRTLDERAEERADLQALLDDAARADRVLPLVTAARQRAEAAAKTRTLATDAVARARPLLEGAAAGTDDPGFPVTLAALERERHDESARLSELLTEEARLSVIRRDLARVEDELTGLATDDEHTTARLAELPALIEQAEGLLAQSRVDAAKIPAAEAVRVAVSDILETDRELVRLAAQLETLTRRQADLRQAAADLPAQLATAKDALARVRAEAATVPAAIAARDAAGGVLEAARRRDALTAELQASAGELKQLVDQAQHLRERWLDLRQARLDGMAAELARDLADNRPCVVCGSLHHPDPAAPAPAAPSAEDERAAESAHEAALARREAAERAVAGLESRLSAAMDAATPSYPHPWSPPGAEDLGGGGRLVDPGPSEGGGRLVDPRPSEGGGRLVDPGPSEGGGRLVDPRPSEGGPRADGAGRGLGAEDAARAVREAEHEVARLREVAGREPALAAEVERIEARQQRAVEQEREIGEALAAQRTHHTQLTAERTRLLSRLPATFPAAGRTPDSPGTPAPVPGRVLAPGEAAAPGHVSATAGVQAPGGTAPVAGGSHAPGHTDAKDEGADPAPGHGSDAADSFPAEVGPEVLRAAVGEVDRLRRSAGREAGLAGQVERLQRERAELEERLRRVTAKVAACRTRQEELSGDAGRLAARLDSARGGDPTLAARLSRLGDEAELLREAIEATTRAVAAAREREDAREAAERAAEEAEFADVADALAAARPDEERMEKDALLRELDAQYAAVTSTLADPVLVAAAGRDAPDLPGLDAARERAEEDYAALVSSRDRAAGRARRLEALHGELAACLTRWEPAAQAHRLTERMASLASGTSGDNQWSMSLSSFVLGERLRQVVAAANDRLDHMSGGRYQLQHDLRKTAGARGRSGGGLGLRIADGWTGVDRDPATLSGGESFITSLALALGLADVVTAEAGGAEIGTLFVDEGFGTLDEDTLDGVLDILDGLRDGGRAVGIVSHVAELRTRIPAQLKVTKSRTGSTLSVTGV</sequence>